<dbReference type="Proteomes" id="UP000215335">
    <property type="component" value="Unassembled WGS sequence"/>
</dbReference>
<protein>
    <submittedName>
        <fullName evidence="1">Uncharacterized protein</fullName>
    </submittedName>
</protein>
<name>A0A232EJA6_9HYME</name>
<proteinExistence type="predicted"/>
<sequence>MEASRPLKLNIKDIANYVPEYDGKNMTVADYIKKLKQVRNLIDEVNPTNLLKARMKGEAEEALSGNEIKNIDELINAVKTLYTIDDDIHELIFKMRRIIQG</sequence>
<gene>
    <name evidence="1" type="ORF">TSAR_013539</name>
</gene>
<dbReference type="AlphaFoldDB" id="A0A232EJA6"/>
<organism evidence="1 2">
    <name type="scientific">Trichomalopsis sarcophagae</name>
    <dbReference type="NCBI Taxonomy" id="543379"/>
    <lineage>
        <taxon>Eukaryota</taxon>
        <taxon>Metazoa</taxon>
        <taxon>Ecdysozoa</taxon>
        <taxon>Arthropoda</taxon>
        <taxon>Hexapoda</taxon>
        <taxon>Insecta</taxon>
        <taxon>Pterygota</taxon>
        <taxon>Neoptera</taxon>
        <taxon>Endopterygota</taxon>
        <taxon>Hymenoptera</taxon>
        <taxon>Apocrita</taxon>
        <taxon>Proctotrupomorpha</taxon>
        <taxon>Chalcidoidea</taxon>
        <taxon>Pteromalidae</taxon>
        <taxon>Pteromalinae</taxon>
        <taxon>Trichomalopsis</taxon>
    </lineage>
</organism>
<accession>A0A232EJA6</accession>
<reference evidence="1 2" key="1">
    <citation type="journal article" date="2017" name="Curr. Biol.">
        <title>The Evolution of Venom by Co-option of Single-Copy Genes.</title>
        <authorList>
            <person name="Martinson E.O."/>
            <person name="Mrinalini"/>
            <person name="Kelkar Y.D."/>
            <person name="Chang C.H."/>
            <person name="Werren J.H."/>
        </authorList>
    </citation>
    <scope>NUCLEOTIDE SEQUENCE [LARGE SCALE GENOMIC DNA]</scope>
    <source>
        <strain evidence="1 2">Alberta</strain>
        <tissue evidence="1">Whole body</tissue>
    </source>
</reference>
<comment type="caution">
    <text evidence="1">The sequence shown here is derived from an EMBL/GenBank/DDBJ whole genome shotgun (WGS) entry which is preliminary data.</text>
</comment>
<evidence type="ECO:0000313" key="2">
    <source>
        <dbReference type="Proteomes" id="UP000215335"/>
    </source>
</evidence>
<keyword evidence="2" id="KW-1185">Reference proteome</keyword>
<evidence type="ECO:0000313" key="1">
    <source>
        <dbReference type="EMBL" id="OXU18447.1"/>
    </source>
</evidence>
<dbReference type="EMBL" id="NNAY01004044">
    <property type="protein sequence ID" value="OXU18447.1"/>
    <property type="molecule type" value="Genomic_DNA"/>
</dbReference>